<evidence type="ECO:0000313" key="1">
    <source>
        <dbReference type="EMBL" id="RQG92892.1"/>
    </source>
</evidence>
<name>A0A3N6N400_9EURY</name>
<keyword evidence="2" id="KW-1185">Reference proteome</keyword>
<dbReference type="EMBL" id="REFY01000001">
    <property type="protein sequence ID" value="RQG92892.1"/>
    <property type="molecule type" value="Genomic_DNA"/>
</dbReference>
<reference evidence="1 2" key="1">
    <citation type="submission" date="2018-10" db="EMBL/GenBank/DDBJ databases">
        <title>Natrarchaeobius chitinivorans gen. nov., sp. nov., and Natrarchaeobius haloalkaliphilus sp. nov., alkaliphilic, chitin-utilizing haloarchaea from hypersaline alkaline lakes.</title>
        <authorList>
            <person name="Sorokin D.Y."/>
            <person name="Elcheninov A.G."/>
            <person name="Kostrikina N.A."/>
            <person name="Bale N.J."/>
            <person name="Sinninghe Damste J.S."/>
            <person name="Khijniak T.V."/>
            <person name="Kublanov I.V."/>
            <person name="Toshchakov S.V."/>
        </authorList>
    </citation>
    <scope>NUCLEOTIDE SEQUENCE [LARGE SCALE GENOMIC DNA]</scope>
    <source>
        <strain evidence="1 2">AArcht-Sl</strain>
    </source>
</reference>
<sequence>MSDGERQRTIAKCRSCSSAYAVDVWDDGTIRPIGRTNCDCGLNDFEIIGDSSDTIALYGGN</sequence>
<evidence type="ECO:0000313" key="2">
    <source>
        <dbReference type="Proteomes" id="UP000273828"/>
    </source>
</evidence>
<accession>A0A3N6N400</accession>
<proteinExistence type="predicted"/>
<organism evidence="1 2">
    <name type="scientific">Natrarchaeobius halalkaliphilus</name>
    <dbReference type="NCBI Taxonomy" id="1679091"/>
    <lineage>
        <taxon>Archaea</taxon>
        <taxon>Methanobacteriati</taxon>
        <taxon>Methanobacteriota</taxon>
        <taxon>Stenosarchaea group</taxon>
        <taxon>Halobacteria</taxon>
        <taxon>Halobacteriales</taxon>
        <taxon>Natrialbaceae</taxon>
        <taxon>Natrarchaeobius</taxon>
    </lineage>
</organism>
<dbReference type="AlphaFoldDB" id="A0A3N6N400"/>
<comment type="caution">
    <text evidence="1">The sequence shown here is derived from an EMBL/GenBank/DDBJ whole genome shotgun (WGS) entry which is preliminary data.</text>
</comment>
<dbReference type="Proteomes" id="UP000273828">
    <property type="component" value="Unassembled WGS sequence"/>
</dbReference>
<gene>
    <name evidence="1" type="ORF">EA462_01335</name>
</gene>
<protein>
    <submittedName>
        <fullName evidence="1">Uncharacterized protein</fullName>
    </submittedName>
</protein>